<dbReference type="GO" id="GO:0022627">
    <property type="term" value="C:cytosolic small ribosomal subunit"/>
    <property type="evidence" value="ECO:0007669"/>
    <property type="project" value="TreeGrafter"/>
</dbReference>
<keyword evidence="5" id="KW-1185">Reference proteome</keyword>
<reference evidence="4 5" key="1">
    <citation type="submission" date="2020-05" db="EMBL/GenBank/DDBJ databases">
        <title>Aquirufa sp. strain 15G-AUS-rot a new Aquirufa species.</title>
        <authorList>
            <person name="Pitt A."/>
            <person name="Hahn M.W."/>
        </authorList>
    </citation>
    <scope>NUCLEOTIDE SEQUENCE [LARGE SCALE GENOMIC DNA]</scope>
    <source>
        <strain evidence="4 5">15G-AUS-rot</strain>
    </source>
</reference>
<dbReference type="Gene3D" id="3.30.160.100">
    <property type="entry name" value="Ribosome hibernation promotion factor-like"/>
    <property type="match status" value="1"/>
</dbReference>
<proteinExistence type="inferred from homology"/>
<keyword evidence="1 2" id="KW-0810">Translation regulation</keyword>
<dbReference type="GO" id="GO:0045900">
    <property type="term" value="P:negative regulation of translational elongation"/>
    <property type="evidence" value="ECO:0007669"/>
    <property type="project" value="TreeGrafter"/>
</dbReference>
<dbReference type="InterPro" id="IPR003489">
    <property type="entry name" value="RHF/RaiA"/>
</dbReference>
<dbReference type="EMBL" id="CP054056">
    <property type="protein sequence ID" value="QKJ24889.1"/>
    <property type="molecule type" value="Genomic_DNA"/>
</dbReference>
<comment type="subcellular location">
    <subcellularLocation>
        <location evidence="2">Cytoplasm</location>
    </subcellularLocation>
</comment>
<dbReference type="SUPFAM" id="SSF69754">
    <property type="entry name" value="Ribosome binding protein Y (YfiA homologue)"/>
    <property type="match status" value="1"/>
</dbReference>
<dbReference type="GO" id="GO:0043024">
    <property type="term" value="F:ribosomal small subunit binding"/>
    <property type="evidence" value="ECO:0007669"/>
    <property type="project" value="TreeGrafter"/>
</dbReference>
<accession>A0A7D4Q3L5</accession>
<feature type="domain" description="Sigma 54 modulation/S30EA ribosomal protein C-terminal" evidence="3">
    <location>
        <begin position="150"/>
        <end position="204"/>
    </location>
</feature>
<dbReference type="RefSeq" id="WP_173493186.1">
    <property type="nucleotide sequence ID" value="NZ_CP054056.1"/>
</dbReference>
<dbReference type="InterPro" id="IPR050574">
    <property type="entry name" value="HPF/YfiA_ribosome-assoc"/>
</dbReference>
<dbReference type="PANTHER" id="PTHR33231">
    <property type="entry name" value="30S RIBOSOMAL PROTEIN"/>
    <property type="match status" value="1"/>
</dbReference>
<gene>
    <name evidence="4" type="primary">raiA</name>
    <name evidence="2" type="synonym">hpf</name>
    <name evidence="4" type="ORF">HRU87_01390</name>
</gene>
<dbReference type="InterPro" id="IPR036567">
    <property type="entry name" value="RHF-like"/>
</dbReference>
<organism evidence="4 5">
    <name type="scientific">Aquiluna borgnonia</name>
    <dbReference type="NCBI Taxonomy" id="2499157"/>
    <lineage>
        <taxon>Bacteria</taxon>
        <taxon>Bacillati</taxon>
        <taxon>Actinomycetota</taxon>
        <taxon>Actinomycetes</taxon>
        <taxon>Micrococcales</taxon>
        <taxon>Microbacteriaceae</taxon>
        <taxon>Luna cluster</taxon>
        <taxon>Luna-1 subcluster</taxon>
        <taxon>Aquiluna</taxon>
    </lineage>
</organism>
<dbReference type="Pfam" id="PF16321">
    <property type="entry name" value="Ribosom_S30AE_C"/>
    <property type="match status" value="1"/>
</dbReference>
<dbReference type="HAMAP" id="MF_00839">
    <property type="entry name" value="HPF"/>
    <property type="match status" value="1"/>
</dbReference>
<evidence type="ECO:0000259" key="3">
    <source>
        <dbReference type="Pfam" id="PF16321"/>
    </source>
</evidence>
<dbReference type="InterPro" id="IPR032528">
    <property type="entry name" value="Ribosom_S30AE_C"/>
</dbReference>
<comment type="function">
    <text evidence="2">Required for dimerization of active 70S ribosomes into 100S ribosomes in stationary phase; 100S ribosomes are translationally inactive and sometimes present during exponential growth.</text>
</comment>
<dbReference type="Proteomes" id="UP000501003">
    <property type="component" value="Chromosome"/>
</dbReference>
<comment type="similarity">
    <text evidence="2">Belongs to the HPF/YfiA ribosome-associated protein family. Long HPF subfamily.</text>
</comment>
<dbReference type="InterPro" id="IPR034694">
    <property type="entry name" value="HPF_long/plastid"/>
</dbReference>
<dbReference type="NCBIfam" id="TIGR00741">
    <property type="entry name" value="yfiA"/>
    <property type="match status" value="1"/>
</dbReference>
<protein>
    <recommendedName>
        <fullName evidence="2">Ribosome hibernation promoting factor</fullName>
        <shortName evidence="2">HPF</shortName>
    </recommendedName>
</protein>
<dbReference type="InterPro" id="IPR038416">
    <property type="entry name" value="Ribosom_S30AE_C_sf"/>
</dbReference>
<comment type="subunit">
    <text evidence="2">Interacts with 100S ribosomes.</text>
</comment>
<dbReference type="KEGG" id="aqg:HRU87_01390"/>
<evidence type="ECO:0000313" key="4">
    <source>
        <dbReference type="EMBL" id="QKJ24889.1"/>
    </source>
</evidence>
<dbReference type="CDD" id="cd00552">
    <property type="entry name" value="RaiA"/>
    <property type="match status" value="1"/>
</dbReference>
<evidence type="ECO:0000256" key="2">
    <source>
        <dbReference type="HAMAP-Rule" id="MF_00839"/>
    </source>
</evidence>
<dbReference type="PANTHER" id="PTHR33231:SF1">
    <property type="entry name" value="30S RIBOSOMAL PROTEIN"/>
    <property type="match status" value="1"/>
</dbReference>
<dbReference type="Gene3D" id="3.30.505.50">
    <property type="entry name" value="Sigma 54 modulation/S30EA ribosomal protein, C-terminal domain"/>
    <property type="match status" value="1"/>
</dbReference>
<evidence type="ECO:0000313" key="5">
    <source>
        <dbReference type="Proteomes" id="UP000501003"/>
    </source>
</evidence>
<keyword evidence="2" id="KW-0963">Cytoplasm</keyword>
<evidence type="ECO:0000256" key="1">
    <source>
        <dbReference type="ARBA" id="ARBA00022845"/>
    </source>
</evidence>
<name>A0A7D4Q3L5_9MICO</name>
<dbReference type="AlphaFoldDB" id="A0A7D4Q3L5"/>
<dbReference type="Pfam" id="PF02482">
    <property type="entry name" value="Ribosomal_S30AE"/>
    <property type="match status" value="1"/>
</dbReference>
<sequence>MELKITAKNLNVSDRFRDYVSEKAGKVEHYSHRPQELNIKVTRHDHSKHAGVEDQVEITVYEPGHVVRAEARASDKFAAFDIAFGKLVERLRRYADKHKVHRGGGHKNPSAQELAATDFASLDIRPADHDLITGANLEAEAQESVDYGLSPVVIKSKEFAKTPMTKDEAIGHMELVGHDFYLFHDSESDKPAVVYRRKGWSYGVISLV</sequence>